<keyword evidence="2" id="KW-0472">Membrane</keyword>
<evidence type="ECO:0000313" key="3">
    <source>
        <dbReference type="EMBL" id="GAX21838.1"/>
    </source>
</evidence>
<protein>
    <recommendedName>
        <fullName evidence="5">Transmembrane protein</fullName>
    </recommendedName>
</protein>
<evidence type="ECO:0000256" key="1">
    <source>
        <dbReference type="SAM" id="MobiDB-lite"/>
    </source>
</evidence>
<sequence>MDPNINPETGETVASGRSPRFSMWVALTVFSVIVLGASVEVKNDQFWPDSEVKWAVACSSLTAVVGAVISAVHMSPVASSIIIGTPIEGVLALLLDIFWGCTVGVVNKSDDDQMFANAASVRNANLYYFSWACFVTATVLVVNYARHAYGLDMVAEVRNRGARLSAWAALVATSLIVMGSSARILNSNCPMASDPSQSVGTESKEAYFVSESYCPRTKFGVAVGCLGVFTACTIVACKLMLSVVPFSLEFRVSLVTCLVNAFGVAYITSNSGPGSYIGNLYYFTWMSFLLSVYLLIECFHEMRTAPADQTGENGTDTQKDGGELPVEPLDDV</sequence>
<gene>
    <name evidence="3" type="ORF">FisN_30Hh038</name>
</gene>
<feature type="transmembrane region" description="Helical" evidence="2">
    <location>
        <begin position="280"/>
        <end position="296"/>
    </location>
</feature>
<feature type="transmembrane region" description="Helical" evidence="2">
    <location>
        <begin position="126"/>
        <end position="145"/>
    </location>
</feature>
<dbReference type="OrthoDB" id="37773at2759"/>
<reference evidence="3 4" key="1">
    <citation type="journal article" date="2015" name="Plant Cell">
        <title>Oil accumulation by the oleaginous diatom Fistulifera solaris as revealed by the genome and transcriptome.</title>
        <authorList>
            <person name="Tanaka T."/>
            <person name="Maeda Y."/>
            <person name="Veluchamy A."/>
            <person name="Tanaka M."/>
            <person name="Abida H."/>
            <person name="Marechal E."/>
            <person name="Bowler C."/>
            <person name="Muto M."/>
            <person name="Sunaga Y."/>
            <person name="Tanaka M."/>
            <person name="Yoshino T."/>
            <person name="Taniguchi T."/>
            <person name="Fukuda Y."/>
            <person name="Nemoto M."/>
            <person name="Matsumoto M."/>
            <person name="Wong P.S."/>
            <person name="Aburatani S."/>
            <person name="Fujibuchi W."/>
        </authorList>
    </citation>
    <scope>NUCLEOTIDE SEQUENCE [LARGE SCALE GENOMIC DNA]</scope>
    <source>
        <strain evidence="3 4">JPCC DA0580</strain>
    </source>
</reference>
<proteinExistence type="predicted"/>
<accession>A0A1Z5K7D9</accession>
<evidence type="ECO:0000313" key="4">
    <source>
        <dbReference type="Proteomes" id="UP000198406"/>
    </source>
</evidence>
<feature type="transmembrane region" description="Helical" evidence="2">
    <location>
        <begin position="54"/>
        <end position="74"/>
    </location>
</feature>
<evidence type="ECO:0008006" key="5">
    <source>
        <dbReference type="Google" id="ProtNLM"/>
    </source>
</evidence>
<dbReference type="EMBL" id="BDSP01000173">
    <property type="protein sequence ID" value="GAX21838.1"/>
    <property type="molecule type" value="Genomic_DNA"/>
</dbReference>
<dbReference type="Proteomes" id="UP000198406">
    <property type="component" value="Unassembled WGS sequence"/>
</dbReference>
<organism evidence="3 4">
    <name type="scientific">Fistulifera solaris</name>
    <name type="common">Oleaginous diatom</name>
    <dbReference type="NCBI Taxonomy" id="1519565"/>
    <lineage>
        <taxon>Eukaryota</taxon>
        <taxon>Sar</taxon>
        <taxon>Stramenopiles</taxon>
        <taxon>Ochrophyta</taxon>
        <taxon>Bacillariophyta</taxon>
        <taxon>Bacillariophyceae</taxon>
        <taxon>Bacillariophycidae</taxon>
        <taxon>Naviculales</taxon>
        <taxon>Naviculaceae</taxon>
        <taxon>Fistulifera</taxon>
    </lineage>
</organism>
<keyword evidence="2" id="KW-1133">Transmembrane helix</keyword>
<dbReference type="InParanoid" id="A0A1Z5K7D9"/>
<feature type="transmembrane region" description="Helical" evidence="2">
    <location>
        <begin position="166"/>
        <end position="185"/>
    </location>
</feature>
<feature type="transmembrane region" description="Helical" evidence="2">
    <location>
        <begin position="81"/>
        <end position="106"/>
    </location>
</feature>
<keyword evidence="2" id="KW-0812">Transmembrane</keyword>
<feature type="transmembrane region" description="Helical" evidence="2">
    <location>
        <begin position="21"/>
        <end position="39"/>
    </location>
</feature>
<comment type="caution">
    <text evidence="3">The sequence shown here is derived from an EMBL/GenBank/DDBJ whole genome shotgun (WGS) entry which is preliminary data.</text>
</comment>
<dbReference type="AlphaFoldDB" id="A0A1Z5K7D9"/>
<name>A0A1Z5K7D9_FISSO</name>
<evidence type="ECO:0000256" key="2">
    <source>
        <dbReference type="SAM" id="Phobius"/>
    </source>
</evidence>
<keyword evidence="4" id="KW-1185">Reference proteome</keyword>
<feature type="region of interest" description="Disordered" evidence="1">
    <location>
        <begin position="307"/>
        <end position="332"/>
    </location>
</feature>
<feature type="transmembrane region" description="Helical" evidence="2">
    <location>
        <begin position="219"/>
        <end position="241"/>
    </location>
</feature>